<reference evidence="2 3" key="1">
    <citation type="submission" date="2023-05" db="EMBL/GenBank/DDBJ databases">
        <title>Draft genome of Paenibacillus sp. CCS26.</title>
        <authorList>
            <person name="Akita H."/>
            <person name="Shinto Y."/>
            <person name="Kimura Z."/>
        </authorList>
    </citation>
    <scope>NUCLEOTIDE SEQUENCE [LARGE SCALE GENOMIC DNA]</scope>
    <source>
        <strain evidence="2 3">CCS26</strain>
    </source>
</reference>
<organism evidence="2 3">
    <name type="scientific">Paenibacillus glycanilyticus</name>
    <dbReference type="NCBI Taxonomy" id="126569"/>
    <lineage>
        <taxon>Bacteria</taxon>
        <taxon>Bacillati</taxon>
        <taxon>Bacillota</taxon>
        <taxon>Bacilli</taxon>
        <taxon>Bacillales</taxon>
        <taxon>Paenibacillaceae</taxon>
        <taxon>Paenibacillus</taxon>
    </lineage>
</organism>
<evidence type="ECO:0000313" key="2">
    <source>
        <dbReference type="EMBL" id="GMK47711.1"/>
    </source>
</evidence>
<accession>A0ABQ6NRK1</accession>
<evidence type="ECO:0000256" key="1">
    <source>
        <dbReference type="SAM" id="SignalP"/>
    </source>
</evidence>
<name>A0ABQ6NRK1_9BACL</name>
<gene>
    <name evidence="2" type="ORF">PghCCS26_48410</name>
</gene>
<protein>
    <recommendedName>
        <fullName evidence="4">Sporulation protein</fullName>
    </recommendedName>
</protein>
<proteinExistence type="predicted"/>
<feature type="signal peptide" evidence="1">
    <location>
        <begin position="1"/>
        <end position="32"/>
    </location>
</feature>
<dbReference type="EMBL" id="BTCL01000021">
    <property type="protein sequence ID" value="GMK47711.1"/>
    <property type="molecule type" value="Genomic_DNA"/>
</dbReference>
<keyword evidence="1" id="KW-0732">Signal</keyword>
<evidence type="ECO:0008006" key="4">
    <source>
        <dbReference type="Google" id="ProtNLM"/>
    </source>
</evidence>
<dbReference type="PROSITE" id="PS51257">
    <property type="entry name" value="PROKAR_LIPOPROTEIN"/>
    <property type="match status" value="1"/>
</dbReference>
<dbReference type="RefSeq" id="WP_201008913.1">
    <property type="nucleotide sequence ID" value="NZ_BTCL01000021.1"/>
</dbReference>
<evidence type="ECO:0000313" key="3">
    <source>
        <dbReference type="Proteomes" id="UP001285921"/>
    </source>
</evidence>
<comment type="caution">
    <text evidence="2">The sequence shown here is derived from an EMBL/GenBank/DDBJ whole genome shotgun (WGS) entry which is preliminary data.</text>
</comment>
<keyword evidence="3" id="KW-1185">Reference proteome</keyword>
<dbReference type="Proteomes" id="UP001285921">
    <property type="component" value="Unassembled WGS sequence"/>
</dbReference>
<sequence>MLTKKMLRRKLRLIFMGFAIPALVIASLTGCAADGVNNGHRTNDGKVETYGHDGYMGYSNSNPNLPNNKTFLNYETDRKLINQVLQPIDGIKSSRVAFNGGDLTVHIKAASNLTDAQLEALRAKTEQAVQLNMPRYHVKVKASR</sequence>
<feature type="chain" id="PRO_5046339335" description="Sporulation protein" evidence="1">
    <location>
        <begin position="33"/>
        <end position="144"/>
    </location>
</feature>